<evidence type="ECO:0000313" key="2">
    <source>
        <dbReference type="EMBL" id="ADF62990.1"/>
    </source>
</evidence>
<keyword evidence="1" id="KW-0812">Transmembrane</keyword>
<dbReference type="Proteomes" id="UP000002363">
    <property type="component" value="Chromosome"/>
</dbReference>
<dbReference type="KEGG" id="enc:ECL_03456"/>
<dbReference type="STRING" id="716541.ECL_03456"/>
<dbReference type="RefSeq" id="WP_013097951.1">
    <property type="nucleotide sequence ID" value="NC_014121.1"/>
</dbReference>
<dbReference type="EMBL" id="CP001918">
    <property type="protein sequence ID" value="ADF62990.1"/>
    <property type="molecule type" value="Genomic_DNA"/>
</dbReference>
<dbReference type="HOGENOM" id="CLU_2463520_0_0_6"/>
<name>A0A0H3CNS2_ENTCC</name>
<keyword evidence="1" id="KW-1133">Transmembrane helix</keyword>
<protein>
    <submittedName>
        <fullName evidence="2">Uncharacterized protein</fullName>
    </submittedName>
</protein>
<reference evidence="2 3" key="1">
    <citation type="journal article" date="2010" name="J. Bacteriol.">
        <title>Complete genome sequence of Enterobacter cloacae subsp. cloacae type strain ATCC 13047.</title>
        <authorList>
            <person name="Ren Y."/>
            <person name="Ren Y."/>
            <person name="Zhou Z."/>
            <person name="Guo X."/>
            <person name="Li Y."/>
            <person name="Feng L."/>
            <person name="Wang L."/>
        </authorList>
    </citation>
    <scope>NUCLEOTIDE SEQUENCE [LARGE SCALE GENOMIC DNA]</scope>
    <source>
        <strain evidence="3">ATCC 13047 / DSM 30054 / NBRC 13535 / NCTC 10005 / WDCM 00083 / NCDC 279-56</strain>
    </source>
</reference>
<accession>A0A0H3CNS2</accession>
<dbReference type="EnsemblBacteria" id="ADF62990">
    <property type="protein sequence ID" value="ADF62990"/>
    <property type="gene ID" value="ECL_03456"/>
</dbReference>
<feature type="transmembrane region" description="Helical" evidence="1">
    <location>
        <begin position="55"/>
        <end position="84"/>
    </location>
</feature>
<evidence type="ECO:0000313" key="3">
    <source>
        <dbReference type="Proteomes" id="UP000002363"/>
    </source>
</evidence>
<organism evidence="2 3">
    <name type="scientific">Enterobacter cloacae subsp. cloacae (strain ATCC 13047 / DSM 30054 / NBRC 13535 / NCTC 10005 / WDCM 00083 / NCDC 279-56)</name>
    <dbReference type="NCBI Taxonomy" id="716541"/>
    <lineage>
        <taxon>Bacteria</taxon>
        <taxon>Pseudomonadati</taxon>
        <taxon>Pseudomonadota</taxon>
        <taxon>Gammaproteobacteria</taxon>
        <taxon>Enterobacterales</taxon>
        <taxon>Enterobacteriaceae</taxon>
        <taxon>Enterobacter</taxon>
        <taxon>Enterobacter cloacae complex</taxon>
    </lineage>
</organism>
<gene>
    <name evidence="2" type="ordered locus">ECL_03456</name>
</gene>
<keyword evidence="1" id="KW-0472">Membrane</keyword>
<dbReference type="OrthoDB" id="6604182at2"/>
<dbReference type="eggNOG" id="ENOG502ZEPI">
    <property type="taxonomic scope" value="Bacteria"/>
</dbReference>
<dbReference type="AlphaFoldDB" id="A0A0H3CNS2"/>
<proteinExistence type="predicted"/>
<sequence length="92" mass="11150">MQTDYVLFTAAVEIVGFWLLFQNFRAWKKGITHIRYYPFFGARRLEPIYRRDEPIIFCLILIWETLLIVGLMATMLYCTLWLYLHEIGFLHE</sequence>
<feature type="transmembrane region" description="Helical" evidence="1">
    <location>
        <begin position="6"/>
        <end position="24"/>
    </location>
</feature>
<keyword evidence="3" id="KW-1185">Reference proteome</keyword>
<evidence type="ECO:0000256" key="1">
    <source>
        <dbReference type="SAM" id="Phobius"/>
    </source>
</evidence>